<proteinExistence type="inferred from homology"/>
<dbReference type="InterPro" id="IPR002587">
    <property type="entry name" value="Myo-inos-1-P_Synthase"/>
</dbReference>
<name>A0ABP5MJ06_9MICC</name>
<comment type="caution">
    <text evidence="3">The sequence shown here is derived from an EMBL/GenBank/DDBJ whole genome shotgun (WGS) entry which is preliminary data.</text>
</comment>
<sequence>MGTSAEGTQSQAERSESTAHAYGRTGIWLIGARGSVATTATVGLAAISSGLAPATGCVTDQHSFNAALLPDFTDLVVGGHDISGVCMTKRAEALVDSGMLPSHLLESVRSQLGEADQRVRPGYDPAQKSESQEKVAQRLAQDITDFKQANNLDRVVVLDVASTEAPVEPIAEFYNVDLLLAALKDPARRVLPPSSVGAYAAILAGSPYVCFTPSTALTIPALRELAARHQVPSAGQDGKTGQTWLRSVLAPAFAARGLRVLSWAGTNLLGGGDGATLADPQAVSGKLQSKNRGLQELTGGAVTPLHIDNVQDLGETKVAWDHINVEGFLGSRLTLQTTWSAYDSMLAAPMVLDLARLMALAHAAGEEGHVEALGFFFKDPWGSDEHSFANQTRNLVEWAETASARLAAGGGSSEQP</sequence>
<dbReference type="SUPFAM" id="SSF51735">
    <property type="entry name" value="NAD(P)-binding Rossmann-fold domains"/>
    <property type="match status" value="1"/>
</dbReference>
<dbReference type="InterPro" id="IPR013021">
    <property type="entry name" value="Myo-inos-1-P_Synthase_GAPDH"/>
</dbReference>
<dbReference type="Gene3D" id="3.40.50.720">
    <property type="entry name" value="NAD(P)-binding Rossmann-like Domain"/>
    <property type="match status" value="1"/>
</dbReference>
<accession>A0ABP5MJ06</accession>
<organism evidence="3 4">
    <name type="scientific">Arthrobacter parietis</name>
    <dbReference type="NCBI Taxonomy" id="271434"/>
    <lineage>
        <taxon>Bacteria</taxon>
        <taxon>Bacillati</taxon>
        <taxon>Actinomycetota</taxon>
        <taxon>Actinomycetes</taxon>
        <taxon>Micrococcales</taxon>
        <taxon>Micrococcaceae</taxon>
        <taxon>Arthrobacter</taxon>
    </lineage>
</organism>
<dbReference type="InterPro" id="IPR036291">
    <property type="entry name" value="NAD(P)-bd_dom_sf"/>
</dbReference>
<dbReference type="Proteomes" id="UP001500974">
    <property type="component" value="Unassembled WGS sequence"/>
</dbReference>
<comment type="similarity">
    <text evidence="1">Belongs to the myo-inositol 1-phosphate synthase family.</text>
</comment>
<evidence type="ECO:0000259" key="2">
    <source>
        <dbReference type="Pfam" id="PF01658"/>
    </source>
</evidence>
<dbReference type="RefSeq" id="WP_346027861.1">
    <property type="nucleotide sequence ID" value="NZ_BAAAON010000001.1"/>
</dbReference>
<dbReference type="Pfam" id="PF01658">
    <property type="entry name" value="Inos-1-P_synth"/>
    <property type="match status" value="1"/>
</dbReference>
<dbReference type="PIRSF" id="PIRSF015578">
    <property type="entry name" value="Myoinos-ppht_syn"/>
    <property type="match status" value="1"/>
</dbReference>
<dbReference type="Pfam" id="PF07994">
    <property type="entry name" value="NAD_binding_5"/>
    <property type="match status" value="1"/>
</dbReference>
<evidence type="ECO:0000313" key="4">
    <source>
        <dbReference type="Proteomes" id="UP001500974"/>
    </source>
</evidence>
<keyword evidence="4" id="KW-1185">Reference proteome</keyword>
<evidence type="ECO:0000256" key="1">
    <source>
        <dbReference type="ARBA" id="ARBA00010813"/>
    </source>
</evidence>
<reference evidence="4" key="1">
    <citation type="journal article" date="2019" name="Int. J. Syst. Evol. Microbiol.">
        <title>The Global Catalogue of Microorganisms (GCM) 10K type strain sequencing project: providing services to taxonomists for standard genome sequencing and annotation.</title>
        <authorList>
            <consortium name="The Broad Institute Genomics Platform"/>
            <consortium name="The Broad Institute Genome Sequencing Center for Infectious Disease"/>
            <person name="Wu L."/>
            <person name="Ma J."/>
        </authorList>
    </citation>
    <scope>NUCLEOTIDE SEQUENCE [LARGE SCALE GENOMIC DNA]</scope>
    <source>
        <strain evidence="4">JCM 14917</strain>
    </source>
</reference>
<evidence type="ECO:0000313" key="3">
    <source>
        <dbReference type="EMBL" id="GAA2174572.1"/>
    </source>
</evidence>
<dbReference type="Gene3D" id="3.30.360.10">
    <property type="entry name" value="Dihydrodipicolinate Reductase, domain 2"/>
    <property type="match status" value="1"/>
</dbReference>
<gene>
    <name evidence="3" type="ORF">GCM10009784_13440</name>
</gene>
<dbReference type="PANTHER" id="PTHR11510">
    <property type="entry name" value="MYO-INOSITOL-1 PHOSPHATE SYNTHASE"/>
    <property type="match status" value="1"/>
</dbReference>
<feature type="domain" description="Myo-inositol-1-phosphate synthase GAPDH-like" evidence="2">
    <location>
        <begin position="241"/>
        <end position="344"/>
    </location>
</feature>
<dbReference type="EMBL" id="BAAAON010000001">
    <property type="protein sequence ID" value="GAA2174572.1"/>
    <property type="molecule type" value="Genomic_DNA"/>
</dbReference>
<dbReference type="SUPFAM" id="SSF55347">
    <property type="entry name" value="Glyceraldehyde-3-phosphate dehydrogenase-like, C-terminal domain"/>
    <property type="match status" value="1"/>
</dbReference>
<protein>
    <submittedName>
        <fullName evidence="3">Inositol-3-phosphate synthase</fullName>
    </submittedName>
</protein>